<evidence type="ECO:0000313" key="3">
    <source>
        <dbReference type="Proteomes" id="UP001295423"/>
    </source>
</evidence>
<evidence type="ECO:0000259" key="1">
    <source>
        <dbReference type="Pfam" id="PF09313"/>
    </source>
</evidence>
<name>A0AAD2G5U1_9STRA</name>
<feature type="domain" description="TehB/YeaR-like" evidence="1">
    <location>
        <begin position="55"/>
        <end position="124"/>
    </location>
</feature>
<gene>
    <name evidence="2" type="ORF">CYCCA115_LOCUS20476</name>
</gene>
<dbReference type="Pfam" id="PF09313">
    <property type="entry name" value="TehB-like"/>
    <property type="match status" value="1"/>
</dbReference>
<organism evidence="2 3">
    <name type="scientific">Cylindrotheca closterium</name>
    <dbReference type="NCBI Taxonomy" id="2856"/>
    <lineage>
        <taxon>Eukaryota</taxon>
        <taxon>Sar</taxon>
        <taxon>Stramenopiles</taxon>
        <taxon>Ochrophyta</taxon>
        <taxon>Bacillariophyta</taxon>
        <taxon>Bacillariophyceae</taxon>
        <taxon>Bacillariophycidae</taxon>
        <taxon>Bacillariales</taxon>
        <taxon>Bacillariaceae</taxon>
        <taxon>Cylindrotheca</taxon>
    </lineage>
</organism>
<dbReference type="Gene3D" id="2.60.120.10">
    <property type="entry name" value="Jelly Rolls"/>
    <property type="match status" value="1"/>
</dbReference>
<accession>A0AAD2G5U1</accession>
<sequence>MDLSFIAAFTGALLHNPRRRHSSRTASSRSVLRMAMPELPPEMKKYSQVPSLDSHFTNDFIPSGLLKDHSTKDGTWGVIRLNKGELQYNIGEESFVLNASNPGIIEPNIKHSVKSLSEDLEFVVEFYRLPYTGPVDEPREGL</sequence>
<dbReference type="AlphaFoldDB" id="A0AAD2G5U1"/>
<dbReference type="Proteomes" id="UP001295423">
    <property type="component" value="Unassembled WGS sequence"/>
</dbReference>
<proteinExistence type="predicted"/>
<reference evidence="2" key="1">
    <citation type="submission" date="2023-08" db="EMBL/GenBank/DDBJ databases">
        <authorList>
            <person name="Audoor S."/>
            <person name="Bilcke G."/>
        </authorList>
    </citation>
    <scope>NUCLEOTIDE SEQUENCE</scope>
</reference>
<dbReference type="InterPro" id="IPR014710">
    <property type="entry name" value="RmlC-like_jellyroll"/>
</dbReference>
<keyword evidence="3" id="KW-1185">Reference proteome</keyword>
<dbReference type="SUPFAM" id="SSF51197">
    <property type="entry name" value="Clavaminate synthase-like"/>
    <property type="match status" value="1"/>
</dbReference>
<dbReference type="InterPro" id="IPR015392">
    <property type="entry name" value="TehB/YeaR-like_dom"/>
</dbReference>
<dbReference type="EMBL" id="CAKOGP040002169">
    <property type="protein sequence ID" value="CAJ1964108.1"/>
    <property type="molecule type" value="Genomic_DNA"/>
</dbReference>
<evidence type="ECO:0000313" key="2">
    <source>
        <dbReference type="EMBL" id="CAJ1964108.1"/>
    </source>
</evidence>
<comment type="caution">
    <text evidence="2">The sequence shown here is derived from an EMBL/GenBank/DDBJ whole genome shotgun (WGS) entry which is preliminary data.</text>
</comment>
<protein>
    <recommendedName>
        <fullName evidence="1">TehB/YeaR-like domain-containing protein</fullName>
    </recommendedName>
</protein>